<feature type="coiled-coil region" evidence="1">
    <location>
        <begin position="75"/>
        <end position="102"/>
    </location>
</feature>
<keyword evidence="1" id="KW-0175">Coiled coil</keyword>
<sequence length="103" mass="11896">MTSANIIDFQQDELLWVYWEYQTLTQSAEHSKAENLQLQEQVVSCDAQLKDKDEELNRLKSFVRHFAGDVQSTEVQQLRGALEAQDGEIEELKEKLDASEEAH</sequence>
<dbReference type="AlphaFoldDB" id="A0A0D0AWZ8"/>
<name>A0A0D0AWZ8_9AGAR</name>
<keyword evidence="3" id="KW-1185">Reference proteome</keyword>
<evidence type="ECO:0000313" key="2">
    <source>
        <dbReference type="EMBL" id="KIK55095.1"/>
    </source>
</evidence>
<gene>
    <name evidence="2" type="ORF">GYMLUDRAFT_248895</name>
</gene>
<protein>
    <submittedName>
        <fullName evidence="2">Uncharacterized protein</fullName>
    </submittedName>
</protein>
<proteinExistence type="predicted"/>
<dbReference type="EMBL" id="KN834809">
    <property type="protein sequence ID" value="KIK55095.1"/>
    <property type="molecule type" value="Genomic_DNA"/>
</dbReference>
<dbReference type="HOGENOM" id="CLU_178687_0_0_1"/>
<evidence type="ECO:0000313" key="3">
    <source>
        <dbReference type="Proteomes" id="UP000053593"/>
    </source>
</evidence>
<organism evidence="2 3">
    <name type="scientific">Collybiopsis luxurians FD-317 M1</name>
    <dbReference type="NCBI Taxonomy" id="944289"/>
    <lineage>
        <taxon>Eukaryota</taxon>
        <taxon>Fungi</taxon>
        <taxon>Dikarya</taxon>
        <taxon>Basidiomycota</taxon>
        <taxon>Agaricomycotina</taxon>
        <taxon>Agaricomycetes</taxon>
        <taxon>Agaricomycetidae</taxon>
        <taxon>Agaricales</taxon>
        <taxon>Marasmiineae</taxon>
        <taxon>Omphalotaceae</taxon>
        <taxon>Collybiopsis</taxon>
        <taxon>Collybiopsis luxurians</taxon>
    </lineage>
</organism>
<accession>A0A0D0AWZ8</accession>
<reference evidence="2 3" key="1">
    <citation type="submission" date="2014-04" db="EMBL/GenBank/DDBJ databases">
        <title>Evolutionary Origins and Diversification of the Mycorrhizal Mutualists.</title>
        <authorList>
            <consortium name="DOE Joint Genome Institute"/>
            <consortium name="Mycorrhizal Genomics Consortium"/>
            <person name="Kohler A."/>
            <person name="Kuo A."/>
            <person name="Nagy L.G."/>
            <person name="Floudas D."/>
            <person name="Copeland A."/>
            <person name="Barry K.W."/>
            <person name="Cichocki N."/>
            <person name="Veneault-Fourrey C."/>
            <person name="LaButti K."/>
            <person name="Lindquist E.A."/>
            <person name="Lipzen A."/>
            <person name="Lundell T."/>
            <person name="Morin E."/>
            <person name="Murat C."/>
            <person name="Riley R."/>
            <person name="Ohm R."/>
            <person name="Sun H."/>
            <person name="Tunlid A."/>
            <person name="Henrissat B."/>
            <person name="Grigoriev I.V."/>
            <person name="Hibbett D.S."/>
            <person name="Martin F."/>
        </authorList>
    </citation>
    <scope>NUCLEOTIDE SEQUENCE [LARGE SCALE GENOMIC DNA]</scope>
    <source>
        <strain evidence="2 3">FD-317 M1</strain>
    </source>
</reference>
<evidence type="ECO:0000256" key="1">
    <source>
        <dbReference type="SAM" id="Coils"/>
    </source>
</evidence>
<dbReference type="Proteomes" id="UP000053593">
    <property type="component" value="Unassembled WGS sequence"/>
</dbReference>